<dbReference type="AlphaFoldDB" id="A0A158KU78"/>
<comment type="caution">
    <text evidence="2">The sequence shown here is derived from an EMBL/GenBank/DDBJ whole genome shotgun (WGS) entry which is preliminary data.</text>
</comment>
<name>A0A158KU78_9BURK</name>
<gene>
    <name evidence="2" type="ORF">AWB74_07029</name>
</gene>
<dbReference type="RefSeq" id="WP_143749374.1">
    <property type="nucleotide sequence ID" value="NZ_FCOM02000054.1"/>
</dbReference>
<sequence>MFSTKFPPQFALQAAVIGALVLAASGAMAQESHLTLDDIDKLARQKIVDSMRKSDGANNGVQGGVGLGSPLGAPAPVAPAAASAPAAPKFVEHKPLLPPKRVVPATFVGAYSDMSGAYVLYDFQGATYTARQGSRLLNGWTVASVEGFTVTLVDGRRKWTETISAPSDLPLAASDGPAVRAINDLGSPLPPGGLPTATASTFVPFGK</sequence>
<accession>A0A158KU78</accession>
<feature type="chain" id="PRO_5007627915" description="Type IV pilus biogenesis protein PilP" evidence="1">
    <location>
        <begin position="30"/>
        <end position="207"/>
    </location>
</feature>
<evidence type="ECO:0000313" key="3">
    <source>
        <dbReference type="Proteomes" id="UP000055019"/>
    </source>
</evidence>
<reference evidence="2" key="1">
    <citation type="submission" date="2016-01" db="EMBL/GenBank/DDBJ databases">
        <authorList>
            <person name="Peeters C."/>
        </authorList>
    </citation>
    <scope>NUCLEOTIDE SEQUENCE [LARGE SCALE GENOMIC DNA]</scope>
    <source>
        <strain evidence="2">LMG 29317</strain>
    </source>
</reference>
<evidence type="ECO:0008006" key="4">
    <source>
        <dbReference type="Google" id="ProtNLM"/>
    </source>
</evidence>
<evidence type="ECO:0000256" key="1">
    <source>
        <dbReference type="SAM" id="SignalP"/>
    </source>
</evidence>
<dbReference type="EMBL" id="FCOM02000054">
    <property type="protein sequence ID" value="SAL84702.1"/>
    <property type="molecule type" value="Genomic_DNA"/>
</dbReference>
<keyword evidence="3" id="KW-1185">Reference proteome</keyword>
<proteinExistence type="predicted"/>
<protein>
    <recommendedName>
        <fullName evidence="4">Type IV pilus biogenesis protein PilP</fullName>
    </recommendedName>
</protein>
<dbReference type="OrthoDB" id="9131580at2"/>
<dbReference type="Proteomes" id="UP000055019">
    <property type="component" value="Unassembled WGS sequence"/>
</dbReference>
<keyword evidence="1" id="KW-0732">Signal</keyword>
<evidence type="ECO:0000313" key="2">
    <source>
        <dbReference type="EMBL" id="SAL84702.1"/>
    </source>
</evidence>
<feature type="signal peptide" evidence="1">
    <location>
        <begin position="1"/>
        <end position="29"/>
    </location>
</feature>
<organism evidence="2 3">
    <name type="scientific">Caballeronia arvi</name>
    <dbReference type="NCBI Taxonomy" id="1777135"/>
    <lineage>
        <taxon>Bacteria</taxon>
        <taxon>Pseudomonadati</taxon>
        <taxon>Pseudomonadota</taxon>
        <taxon>Betaproteobacteria</taxon>
        <taxon>Burkholderiales</taxon>
        <taxon>Burkholderiaceae</taxon>
        <taxon>Caballeronia</taxon>
    </lineage>
</organism>